<dbReference type="InterPro" id="IPR012337">
    <property type="entry name" value="RNaseH-like_sf"/>
</dbReference>
<proteinExistence type="predicted"/>
<gene>
    <name evidence="1" type="ORF">GMARGA_LOCUS7997</name>
</gene>
<dbReference type="EMBL" id="CAJVQB010004006">
    <property type="protein sequence ID" value="CAG8624201.1"/>
    <property type="molecule type" value="Genomic_DNA"/>
</dbReference>
<dbReference type="SUPFAM" id="SSF53098">
    <property type="entry name" value="Ribonuclease H-like"/>
    <property type="match status" value="1"/>
</dbReference>
<feature type="non-terminal residue" evidence="1">
    <location>
        <position position="1"/>
    </location>
</feature>
<organism evidence="1 2">
    <name type="scientific">Gigaspora margarita</name>
    <dbReference type="NCBI Taxonomy" id="4874"/>
    <lineage>
        <taxon>Eukaryota</taxon>
        <taxon>Fungi</taxon>
        <taxon>Fungi incertae sedis</taxon>
        <taxon>Mucoromycota</taxon>
        <taxon>Glomeromycotina</taxon>
        <taxon>Glomeromycetes</taxon>
        <taxon>Diversisporales</taxon>
        <taxon>Gigasporaceae</taxon>
        <taxon>Gigaspora</taxon>
    </lineage>
</organism>
<dbReference type="Gene3D" id="3.30.420.10">
    <property type="entry name" value="Ribonuclease H-like superfamily/Ribonuclease H"/>
    <property type="match status" value="1"/>
</dbReference>
<protein>
    <submittedName>
        <fullName evidence="1">41192_t:CDS:1</fullName>
    </submittedName>
</protein>
<sequence length="397" mass="45403">FLSNRNPKQRRKAIITQEDYDLIIKILKNPTNTSIGTARDRFWAKNSFYLRDLGTLQNTILQLMEVKNANSNDKPDRAICPFQNLYTVLGRMHGNTHKHSGSEKTFDAIIKQYAYISRSFVEVYVAQCTQYCTKRNFPAPVIGETIISKKFLQRVQTCPLYTKEVAEVVIFLLSVFTVFGSPHILQSNNGREFTAQIIYELLSLWKEIHIINGHPRHPQSQNIEGYYTMQQQTTFNSQQIQSTVDDTNDFTSNRERIAKDKENQNFIDSNNSNDYISSKKRHIRVIQEASNNPTSQHNIYQQVAKIDCGTAGVVLLLGPKEYPELDNPQTNMTVSMIEAARLQSNTLASNKVYNCRDDCLTARCICKKANIVCGSGCHPKNSKYTEFRGIEFIISEI</sequence>
<comment type="caution">
    <text evidence="1">The sequence shown here is derived from an EMBL/GenBank/DDBJ whole genome shotgun (WGS) entry which is preliminary data.</text>
</comment>
<reference evidence="1 2" key="1">
    <citation type="submission" date="2021-06" db="EMBL/GenBank/DDBJ databases">
        <authorList>
            <person name="Kallberg Y."/>
            <person name="Tangrot J."/>
            <person name="Rosling A."/>
        </authorList>
    </citation>
    <scope>NUCLEOTIDE SEQUENCE [LARGE SCALE GENOMIC DNA]</scope>
    <source>
        <strain evidence="1 2">120-4 pot B 10/14</strain>
    </source>
</reference>
<name>A0ABN7UNL6_GIGMA</name>
<evidence type="ECO:0000313" key="2">
    <source>
        <dbReference type="Proteomes" id="UP000789901"/>
    </source>
</evidence>
<dbReference type="Proteomes" id="UP000789901">
    <property type="component" value="Unassembled WGS sequence"/>
</dbReference>
<accession>A0ABN7UNL6</accession>
<keyword evidence="2" id="KW-1185">Reference proteome</keyword>
<dbReference type="InterPro" id="IPR036397">
    <property type="entry name" value="RNaseH_sf"/>
</dbReference>
<evidence type="ECO:0000313" key="1">
    <source>
        <dbReference type="EMBL" id="CAG8624201.1"/>
    </source>
</evidence>